<dbReference type="Pfam" id="PF02358">
    <property type="entry name" value="Trehalose_PPase"/>
    <property type="match status" value="1"/>
</dbReference>
<accession>A0A507CGJ1</accession>
<dbReference type="EMBL" id="QEAO01000001">
    <property type="protein sequence ID" value="TPX38339.1"/>
    <property type="molecule type" value="Genomic_DNA"/>
</dbReference>
<dbReference type="SUPFAM" id="SSF53756">
    <property type="entry name" value="UDP-Glycosyltransferase/glycogen phosphorylase"/>
    <property type="match status" value="1"/>
</dbReference>
<feature type="compositionally biased region" description="Low complexity" evidence="3">
    <location>
        <begin position="13"/>
        <end position="26"/>
    </location>
</feature>
<feature type="region of interest" description="Disordered" evidence="3">
    <location>
        <begin position="1"/>
        <end position="27"/>
    </location>
</feature>
<dbReference type="InterPro" id="IPR006379">
    <property type="entry name" value="HAD-SF_hydro_IIB"/>
</dbReference>
<dbReference type="OrthoDB" id="755951at2759"/>
<dbReference type="STRING" id="1806994.A0A507CGJ1"/>
<dbReference type="SUPFAM" id="SSF56784">
    <property type="entry name" value="HAD-like"/>
    <property type="match status" value="1"/>
</dbReference>
<dbReference type="GO" id="GO:0003825">
    <property type="term" value="F:alpha,alpha-trehalose-phosphate synthase (UDP-forming) activity"/>
    <property type="evidence" value="ECO:0007669"/>
    <property type="project" value="TreeGrafter"/>
</dbReference>
<dbReference type="GeneID" id="42001547"/>
<feature type="compositionally biased region" description="Polar residues" evidence="3">
    <location>
        <begin position="1"/>
        <end position="12"/>
    </location>
</feature>
<sequence length="1204" mass="131468">MMVGSTNSSASWGATQGTTTAAEQAQIRQDAASFREDVKNYRRPSTMLLSDYNFLQLRAGRIVCVTHHLPYTCHVAPESTSGTNQSRTSSSNGSHVLVNPNTVPSSQSIAQLSLLNRTVSSSSLHRMVPYAPIATVATLPSQTSAAVTGVGPPRPHPLNIIVSGSSPTPSRNGSASPSASSANIYKQVLAQQYANMNRSYSSSAPNVNASAVTYNADSSDSDEGGLLVDDDDADIDSDDDGRGAVSRSMLSATASPRTTTAASYSSTTTRSIQNPASVAYGQPSPNPSPPSSPLVQSPKTMPALISTSLPPSMMLPSPNRTSNNSNGASNNSSNTTSDVQWNLKSRRGHSALYSGIRSLTDRGDEVVHIGWVGVMTDARGNELPSSKVTSEQQAQLSDILWDSKKCLPVFLDDKAATNHYEGYCKTELWPLFHYILWETVVNGNATQESKHWADYVIVNQKFADAVIAAYEPNDIIWVHDYHLLLVPAMLRKALPQATIGFFLHTPFPSSEIFRCLPRRKEMLQGVLGANLIGFQTYSYARHFISTCTRVLGLESSPKGVEYKGMLVTVATFPIGIDIHRVEARRKMASVQDKMAIIRDMYAGKKIIIGRDKLDHIKGIQHKLNAFERFMIMYPEFLGKVVLIQVTTPPQREQPKLEAKVSELVSRINGTFGSLEFSPVHHFHQHLDQDEYFALLSVADTALITSVRDGMNTTSHEFVACQQENLGPLILSEFTGTAGSLSAAMLVNPWDYVGVANAIHEALTMSQEEKFNKQQQLYDHVVNHTALFWAASFVSQLREVTRIPMQSKSTPILDEAKLLSKCQAATQRLLMFDYDGTLTPIVKLPTAAFPPPEMLQSLETLARDPNNVVYIISGRDQATMDQWLGHIPGLGLSAEHGCFIKHPATSTESTNWINVAADIDMGWMTDVQDIFEYYTERTPASFVERKRAAITWHYRMADPEFGTFQCNECRNHLENAILSKLPVEILVGKKTLEVRPISINKGEIVKRLVLANPNVDFILCVGDDKTDEDMFKVLRRQSTANILQPPRPSTSSSYSTTISPTTGLGVTNPKISPTMTAADQNNSDMNMTQSPVTLPADSPPTGPVYQPSPAVPTMSSPPYTHSISNPGFNINEDSSPTSLNSAPTPAWIGATAAIENEGLFTVTIGHGSKLTAADWHVAAPENVITLLGKMAALDTHVDEDEHIVF</sequence>
<dbReference type="FunFam" id="3.40.50.2000:FF:000036">
    <property type="entry name" value="Alpha,alpha-trehalose-phosphate synthase subunit Tps2"/>
    <property type="match status" value="1"/>
</dbReference>
<feature type="region of interest" description="Disordered" evidence="3">
    <location>
        <begin position="1041"/>
        <end position="1070"/>
    </location>
</feature>
<feature type="compositionally biased region" description="Polar residues" evidence="3">
    <location>
        <begin position="162"/>
        <end position="173"/>
    </location>
</feature>
<protein>
    <submittedName>
        <fullName evidence="4">Uncharacterized protein</fullName>
    </submittedName>
</protein>
<comment type="similarity">
    <text evidence="2">In the C-terminal section; belongs to the trehalose phosphatase family.</text>
</comment>
<comment type="similarity">
    <text evidence="1">In the N-terminal section; belongs to the glycosyltransferase 20 family.</text>
</comment>
<dbReference type="Gene3D" id="3.30.70.1020">
    <property type="entry name" value="Trehalose-6-phosphate phosphatase related protein, domain 2"/>
    <property type="match status" value="1"/>
</dbReference>
<feature type="compositionally biased region" description="Low complexity" evidence="3">
    <location>
        <begin position="1048"/>
        <end position="1061"/>
    </location>
</feature>
<feature type="region of interest" description="Disordered" evidence="3">
    <location>
        <begin position="146"/>
        <end position="180"/>
    </location>
</feature>
<evidence type="ECO:0000313" key="5">
    <source>
        <dbReference type="Proteomes" id="UP000319731"/>
    </source>
</evidence>
<feature type="compositionally biased region" description="Low complexity" evidence="3">
    <location>
        <begin position="306"/>
        <end position="337"/>
    </location>
</feature>
<dbReference type="GO" id="GO:0005946">
    <property type="term" value="C:alpha,alpha-trehalose-phosphate synthase complex (UDP-forming)"/>
    <property type="evidence" value="ECO:0007669"/>
    <property type="project" value="TreeGrafter"/>
</dbReference>
<dbReference type="NCBIfam" id="TIGR01484">
    <property type="entry name" value="HAD-SF-IIB"/>
    <property type="match status" value="1"/>
</dbReference>
<gene>
    <name evidence="4" type="ORF">SmJEL517_g00320</name>
</gene>
<evidence type="ECO:0000313" key="4">
    <source>
        <dbReference type="EMBL" id="TPX38339.1"/>
    </source>
</evidence>
<organism evidence="4 5">
    <name type="scientific">Synchytrium microbalum</name>
    <dbReference type="NCBI Taxonomy" id="1806994"/>
    <lineage>
        <taxon>Eukaryota</taxon>
        <taxon>Fungi</taxon>
        <taxon>Fungi incertae sedis</taxon>
        <taxon>Chytridiomycota</taxon>
        <taxon>Chytridiomycota incertae sedis</taxon>
        <taxon>Chytridiomycetes</taxon>
        <taxon>Synchytriales</taxon>
        <taxon>Synchytriaceae</taxon>
        <taxon>Synchytrium</taxon>
    </lineage>
</organism>
<evidence type="ECO:0000256" key="2">
    <source>
        <dbReference type="ARBA" id="ARBA00006330"/>
    </source>
</evidence>
<feature type="compositionally biased region" description="Acidic residues" evidence="3">
    <location>
        <begin position="219"/>
        <end position="239"/>
    </location>
</feature>
<dbReference type="FunFam" id="3.30.70.1020:FF:000002">
    <property type="entry name" value="Trehalose-6-phosphate synthase 2"/>
    <property type="match status" value="1"/>
</dbReference>
<dbReference type="AlphaFoldDB" id="A0A507CGJ1"/>
<dbReference type="Gene3D" id="3.40.50.1000">
    <property type="entry name" value="HAD superfamily/HAD-like"/>
    <property type="match status" value="1"/>
</dbReference>
<dbReference type="InterPro" id="IPR023214">
    <property type="entry name" value="HAD_sf"/>
</dbReference>
<evidence type="ECO:0000256" key="1">
    <source>
        <dbReference type="ARBA" id="ARBA00005409"/>
    </source>
</evidence>
<dbReference type="InterPro" id="IPR036412">
    <property type="entry name" value="HAD-like_sf"/>
</dbReference>
<dbReference type="CDD" id="cd03788">
    <property type="entry name" value="GT20_TPS"/>
    <property type="match status" value="1"/>
</dbReference>
<reference evidence="4 5" key="1">
    <citation type="journal article" date="2019" name="Sci. Rep.">
        <title>Comparative genomics of chytrid fungi reveal insights into the obligate biotrophic and pathogenic lifestyle of Synchytrium endobioticum.</title>
        <authorList>
            <person name="van de Vossenberg B.T.L.H."/>
            <person name="Warris S."/>
            <person name="Nguyen H.D.T."/>
            <person name="van Gent-Pelzer M.P.E."/>
            <person name="Joly D.L."/>
            <person name="van de Geest H.C."/>
            <person name="Bonants P.J.M."/>
            <person name="Smith D.S."/>
            <person name="Levesque C.A."/>
            <person name="van der Lee T.A.J."/>
        </authorList>
    </citation>
    <scope>NUCLEOTIDE SEQUENCE [LARGE SCALE GENOMIC DNA]</scope>
    <source>
        <strain evidence="4 5">JEL517</strain>
    </source>
</reference>
<feature type="compositionally biased region" description="Low complexity" evidence="3">
    <location>
        <begin position="251"/>
        <end position="271"/>
    </location>
</feature>
<dbReference type="Gene3D" id="3.40.50.2000">
    <property type="entry name" value="Glycogen Phosphorylase B"/>
    <property type="match status" value="2"/>
</dbReference>
<proteinExistence type="inferred from homology"/>
<dbReference type="Pfam" id="PF00982">
    <property type="entry name" value="Glyco_transf_20"/>
    <property type="match status" value="1"/>
</dbReference>
<dbReference type="InterPro" id="IPR001830">
    <property type="entry name" value="Glyco_trans_20"/>
</dbReference>
<dbReference type="PANTHER" id="PTHR10788:SF123">
    <property type="entry name" value="TREHALOSE-PHOSPHATASE"/>
    <property type="match status" value="1"/>
</dbReference>
<evidence type="ECO:0000256" key="3">
    <source>
        <dbReference type="SAM" id="MobiDB-lite"/>
    </source>
</evidence>
<dbReference type="RefSeq" id="XP_031028053.1">
    <property type="nucleotide sequence ID" value="XM_031166250.1"/>
</dbReference>
<dbReference type="GO" id="GO:0005829">
    <property type="term" value="C:cytosol"/>
    <property type="evidence" value="ECO:0007669"/>
    <property type="project" value="TreeGrafter"/>
</dbReference>
<dbReference type="GO" id="GO:0004805">
    <property type="term" value="F:trehalose-phosphatase activity"/>
    <property type="evidence" value="ECO:0007669"/>
    <property type="project" value="TreeGrafter"/>
</dbReference>
<dbReference type="CDD" id="cd01627">
    <property type="entry name" value="HAD_TPP"/>
    <property type="match status" value="1"/>
</dbReference>
<comment type="caution">
    <text evidence="4">The sequence shown here is derived from an EMBL/GenBank/DDBJ whole genome shotgun (WGS) entry which is preliminary data.</text>
</comment>
<dbReference type="GO" id="GO:0005992">
    <property type="term" value="P:trehalose biosynthetic process"/>
    <property type="evidence" value="ECO:0007669"/>
    <property type="project" value="InterPro"/>
</dbReference>
<dbReference type="Proteomes" id="UP000319731">
    <property type="component" value="Unassembled WGS sequence"/>
</dbReference>
<dbReference type="NCBIfam" id="TIGR00685">
    <property type="entry name" value="T6PP"/>
    <property type="match status" value="1"/>
</dbReference>
<dbReference type="NCBIfam" id="NF011071">
    <property type="entry name" value="PRK14501.1"/>
    <property type="match status" value="1"/>
</dbReference>
<dbReference type="PANTHER" id="PTHR10788">
    <property type="entry name" value="TREHALOSE-6-PHOSPHATE SYNTHASE"/>
    <property type="match status" value="1"/>
</dbReference>
<dbReference type="InterPro" id="IPR003337">
    <property type="entry name" value="Trehalose_PPase"/>
</dbReference>
<name>A0A507CGJ1_9FUNG</name>
<feature type="region of interest" description="Disordered" evidence="3">
    <location>
        <begin position="214"/>
        <end position="338"/>
    </location>
</feature>
<keyword evidence="5" id="KW-1185">Reference proteome</keyword>